<dbReference type="GO" id="GO:0016787">
    <property type="term" value="F:hydrolase activity"/>
    <property type="evidence" value="ECO:0007669"/>
    <property type="project" value="UniProtKB-KW"/>
</dbReference>
<dbReference type="Gene3D" id="3.90.79.10">
    <property type="entry name" value="Nucleoside Triphosphate Pyrophosphohydrolase"/>
    <property type="match status" value="1"/>
</dbReference>
<feature type="domain" description="Nudix hydrolase" evidence="3">
    <location>
        <begin position="65"/>
        <end position="193"/>
    </location>
</feature>
<dbReference type="Gene3D" id="6.10.250.1120">
    <property type="match status" value="1"/>
</dbReference>
<evidence type="ECO:0000256" key="2">
    <source>
        <dbReference type="ARBA" id="ARBA00022801"/>
    </source>
</evidence>
<dbReference type="EMBL" id="BDEC01000002">
    <property type="protein sequence ID" value="GBD67231.1"/>
    <property type="molecule type" value="Genomic_DNA"/>
</dbReference>
<evidence type="ECO:0000313" key="4">
    <source>
        <dbReference type="EMBL" id="GBD67231.1"/>
    </source>
</evidence>
<comment type="caution">
    <text evidence="4">The sequence shown here is derived from an EMBL/GenBank/DDBJ whole genome shotgun (WGS) entry which is preliminary data.</text>
</comment>
<organism evidence="4 5">
    <name type="scientific">Tetragenococcus halophilus subsp. halophilus</name>
    <dbReference type="NCBI Taxonomy" id="1513897"/>
    <lineage>
        <taxon>Bacteria</taxon>
        <taxon>Bacillati</taxon>
        <taxon>Bacillota</taxon>
        <taxon>Bacilli</taxon>
        <taxon>Lactobacillales</taxon>
        <taxon>Enterococcaceae</taxon>
        <taxon>Tetragenococcus</taxon>
    </lineage>
</organism>
<comment type="cofactor">
    <cofactor evidence="1">
        <name>Mg(2+)</name>
        <dbReference type="ChEBI" id="CHEBI:18420"/>
    </cofactor>
</comment>
<protein>
    <submittedName>
        <fullName evidence="4">Putative hydrolase</fullName>
    </submittedName>
</protein>
<dbReference type="InterPro" id="IPR015797">
    <property type="entry name" value="NUDIX_hydrolase-like_dom_sf"/>
</dbReference>
<keyword evidence="5" id="KW-1185">Reference proteome</keyword>
<evidence type="ECO:0000313" key="5">
    <source>
        <dbReference type="Proteomes" id="UP000236214"/>
    </source>
</evidence>
<dbReference type="GeneID" id="64053887"/>
<dbReference type="PANTHER" id="PTHR43046:SF16">
    <property type="entry name" value="ADP-RIBOSE PYROPHOSPHATASE YJHB-RELATED"/>
    <property type="match status" value="1"/>
</dbReference>
<sequence length="202" mass="23352">MTAMDYLASYKELLSIAQAGLHYGNDQFDLVRYQELNDLALQLIQSLGDEPQEVIHDLFSHESGYQTPKVDIRAFITQDSKVLLVQDSKSLKWSLPGGYADVGFSPKENTRKEVYEETGLKVEVKQLKAIFDTNLRKDIPQAFQYYKLVFDCEILSGSFMENLETNQMHYFALDKLPLLSQKRTTQEQLLQLMQENNTSYFE</sequence>
<dbReference type="CDD" id="cd18891">
    <property type="entry name" value="NUDIX_UDP-X_diphosphatase"/>
    <property type="match status" value="1"/>
</dbReference>
<keyword evidence="2 4" id="KW-0378">Hydrolase</keyword>
<dbReference type="Pfam" id="PF00293">
    <property type="entry name" value="NUDIX"/>
    <property type="match status" value="1"/>
</dbReference>
<dbReference type="AlphaFoldDB" id="A0A2H6CQH8"/>
<reference evidence="4 5" key="1">
    <citation type="submission" date="2016-05" db="EMBL/GenBank/DDBJ databases">
        <title>Whole genome sequencing of Tetragenococcus halophilus subsp. halophilus NISL 7118.</title>
        <authorList>
            <person name="Shiwa Y."/>
            <person name="Nishimura I."/>
            <person name="Yoshikawa H."/>
            <person name="Koyama Y."/>
            <person name="Oguma T."/>
        </authorList>
    </citation>
    <scope>NUCLEOTIDE SEQUENCE [LARGE SCALE GENOMIC DNA]</scope>
    <source>
        <strain evidence="4 5">NISL 7118</strain>
    </source>
</reference>
<dbReference type="SUPFAM" id="SSF55811">
    <property type="entry name" value="Nudix"/>
    <property type="match status" value="1"/>
</dbReference>
<dbReference type="RefSeq" id="WP_083207567.1">
    <property type="nucleotide sequence ID" value="NZ_BDEC01000002.1"/>
</dbReference>
<accession>A0A2H6CQH8</accession>
<dbReference type="PANTHER" id="PTHR43046">
    <property type="entry name" value="GDP-MANNOSE MANNOSYL HYDROLASE"/>
    <property type="match status" value="1"/>
</dbReference>
<dbReference type="Proteomes" id="UP000236214">
    <property type="component" value="Unassembled WGS sequence"/>
</dbReference>
<evidence type="ECO:0000256" key="1">
    <source>
        <dbReference type="ARBA" id="ARBA00001946"/>
    </source>
</evidence>
<dbReference type="InterPro" id="IPR000086">
    <property type="entry name" value="NUDIX_hydrolase_dom"/>
</dbReference>
<evidence type="ECO:0000259" key="3">
    <source>
        <dbReference type="PROSITE" id="PS51462"/>
    </source>
</evidence>
<gene>
    <name evidence="4" type="ORF">TEHN7118_0037</name>
</gene>
<dbReference type="Pfam" id="PF12535">
    <property type="entry name" value="Nudix_N"/>
    <property type="match status" value="1"/>
</dbReference>
<name>A0A2H6CQH8_TETHA</name>
<dbReference type="InterPro" id="IPR059176">
    <property type="entry name" value="UDP-X_N"/>
</dbReference>
<proteinExistence type="predicted"/>
<dbReference type="PROSITE" id="PS51462">
    <property type="entry name" value="NUDIX"/>
    <property type="match status" value="1"/>
</dbReference>